<comment type="caution">
    <text evidence="2">The sequence shown here is derived from an EMBL/GenBank/DDBJ whole genome shotgun (WGS) entry which is preliminary data.</text>
</comment>
<name>A0A1F7SL43_9BACT</name>
<sequence>MRLADGRGYTATLIPQKDLSIANYSYLKGWPIGYSFFISLLLKIGFSIGFSAKLFKSVVLISGIWLWFKLSDFYIERTMAKILYVSLLCPLSLRFASSCTDLILWAIFPLLTWLMLSVKQLPAREKNIKKQSVFILATSLLVSIAILVKYLGLVMLIICFVWVVFMHRKNYKEVVINSSLVVLLPIVTAVIIFYTNVLYAGSVGTIGAVINKHLHLNFNLLEIFEAILYVFMPPGLLIFIVNKLNIGGQLVMVVRILAAGVMFTMGCVLYKLYRIGRFNVLTSWFILSFMSLILFLGFLTLCFWNGTSFKFFSECRYYYFISPIIIMFVVEFLFSIMSQRGARIFTILVVVVGMAGAWSYSAYKEYENRLDCRVKSVVLNGIQSIRSADTEASVVVIAGDAKYNLLFQQQGISSYSVRYDQVLNKETFFSKPTWVFIVCDGNSGCSENIVEVVKRLSFDNASYPKATIYWRKFNVGQLSS</sequence>
<accession>A0A1F7SL43</accession>
<evidence type="ECO:0000256" key="1">
    <source>
        <dbReference type="SAM" id="Phobius"/>
    </source>
</evidence>
<feature type="transmembrane region" description="Helical" evidence="1">
    <location>
        <begin position="344"/>
        <end position="363"/>
    </location>
</feature>
<feature type="transmembrane region" description="Helical" evidence="1">
    <location>
        <begin position="318"/>
        <end position="337"/>
    </location>
</feature>
<keyword evidence="1" id="KW-0812">Transmembrane</keyword>
<proteinExistence type="predicted"/>
<reference evidence="2 3" key="1">
    <citation type="journal article" date="2016" name="Nat. Commun.">
        <title>Thousands of microbial genomes shed light on interconnected biogeochemical processes in an aquifer system.</title>
        <authorList>
            <person name="Anantharaman K."/>
            <person name="Brown C.T."/>
            <person name="Hug L.A."/>
            <person name="Sharon I."/>
            <person name="Castelle C.J."/>
            <person name="Probst A.J."/>
            <person name="Thomas B.C."/>
            <person name="Singh A."/>
            <person name="Wilkins M.J."/>
            <person name="Karaoz U."/>
            <person name="Brodie E.L."/>
            <person name="Williams K.H."/>
            <person name="Hubbard S.S."/>
            <person name="Banfield J.F."/>
        </authorList>
    </citation>
    <scope>NUCLEOTIDE SEQUENCE [LARGE SCALE GENOMIC DNA]</scope>
</reference>
<dbReference type="STRING" id="1817883.A3G31_00815"/>
<dbReference type="AlphaFoldDB" id="A0A1F7SL43"/>
<keyword evidence="1" id="KW-0472">Membrane</keyword>
<feature type="transmembrane region" description="Helical" evidence="1">
    <location>
        <begin position="175"/>
        <end position="199"/>
    </location>
</feature>
<feature type="transmembrane region" description="Helical" evidence="1">
    <location>
        <begin position="252"/>
        <end position="272"/>
    </location>
</feature>
<evidence type="ECO:0000313" key="2">
    <source>
        <dbReference type="EMBL" id="OGL53927.1"/>
    </source>
</evidence>
<keyword evidence="1" id="KW-1133">Transmembrane helix</keyword>
<organism evidence="2 3">
    <name type="scientific">Candidatus Schekmanbacteria bacterium RIFCSPLOWO2_12_FULL_38_15</name>
    <dbReference type="NCBI Taxonomy" id="1817883"/>
    <lineage>
        <taxon>Bacteria</taxon>
        <taxon>Candidatus Schekmaniibacteriota</taxon>
    </lineage>
</organism>
<dbReference type="Proteomes" id="UP000178082">
    <property type="component" value="Unassembled WGS sequence"/>
</dbReference>
<gene>
    <name evidence="2" type="ORF">A3G31_00815</name>
</gene>
<feature type="transmembrane region" description="Helical" evidence="1">
    <location>
        <begin position="284"/>
        <end position="306"/>
    </location>
</feature>
<protein>
    <submittedName>
        <fullName evidence="2">Uncharacterized protein</fullName>
    </submittedName>
</protein>
<feature type="transmembrane region" description="Helical" evidence="1">
    <location>
        <begin position="220"/>
        <end position="240"/>
    </location>
</feature>
<feature type="transmembrane region" description="Helical" evidence="1">
    <location>
        <begin position="34"/>
        <end position="67"/>
    </location>
</feature>
<evidence type="ECO:0000313" key="3">
    <source>
        <dbReference type="Proteomes" id="UP000178082"/>
    </source>
</evidence>
<feature type="transmembrane region" description="Helical" evidence="1">
    <location>
        <begin position="102"/>
        <end position="121"/>
    </location>
</feature>
<dbReference type="EMBL" id="MGDI01000019">
    <property type="protein sequence ID" value="OGL53927.1"/>
    <property type="molecule type" value="Genomic_DNA"/>
</dbReference>
<feature type="transmembrane region" description="Helical" evidence="1">
    <location>
        <begin position="133"/>
        <end position="163"/>
    </location>
</feature>